<evidence type="ECO:0000313" key="1">
    <source>
        <dbReference type="EMBL" id="QOY38648.2"/>
    </source>
</evidence>
<dbReference type="InterPro" id="IPR055259">
    <property type="entry name" value="YkvP/CgeB_Glyco_trans-like"/>
</dbReference>
<reference evidence="1 2" key="2">
    <citation type="journal article" date="2019" name="Int. J. Syst. Evol. Microbiol.">
        <title>Anaerobacillus isosaccharinicus sp. nov., an alkaliphilic bacterium which degrades isosaccharinic acid.</title>
        <authorList>
            <person name="Bassil N.M."/>
            <person name="Lloyd J.R."/>
        </authorList>
    </citation>
    <scope>NUCLEOTIDE SEQUENCE [LARGE SCALE GENOMIC DNA]</scope>
    <source>
        <strain evidence="1 2">NB2006</strain>
    </source>
</reference>
<dbReference type="EC" id="2.4.-.-" evidence="1"/>
<protein>
    <submittedName>
        <fullName evidence="1">Glycosyltransferase family protein</fullName>
        <ecNumber evidence="1">2.4.-.-</ecNumber>
    </submittedName>
</protein>
<proteinExistence type="predicted"/>
<keyword evidence="2" id="KW-1185">Reference proteome</keyword>
<reference evidence="1 2" key="1">
    <citation type="journal article" date="2017" name="Genome Announc.">
        <title>Draft Genome Sequences of Four Alkaliphilic Bacteria Belonging to the Anaerobacillus Genus.</title>
        <authorList>
            <person name="Bassil N.M."/>
            <person name="Lloyd J.R."/>
        </authorList>
    </citation>
    <scope>NUCLEOTIDE SEQUENCE [LARGE SCALE GENOMIC DNA]</scope>
    <source>
        <strain evidence="1 2">NB2006</strain>
    </source>
</reference>
<dbReference type="EMBL" id="CP063356">
    <property type="protein sequence ID" value="QOY38648.2"/>
    <property type="molecule type" value="Genomic_DNA"/>
</dbReference>
<keyword evidence="1" id="KW-0808">Transferase</keyword>
<dbReference type="AlphaFoldDB" id="A0A7S7LCR6"/>
<sequence length="266" mass="31473">MKTIKIKPDFILQYDPAWKNTLSPKVFDLKEVDIPKGIYVNDSHAEVGKRKKYFRENKYDLIFSVTKEAFLKNYPSFKKQFVWSPFSIDPKIYKDWGQEKTIKYLLMGLVHYNGVHHPPKGRYPLRDKVLLTFKENEDFKWLKHPGHLTKSYLLIDENYAKELNKSEIFFTCGSILKYPVLKYFEVPACRTLLLAEPNQDILELGFSDNDNFIACNPDDVQEKALYYSKNQSERERITDNGYRFIHKNHTIQIRALQMLESIEKSI</sequence>
<dbReference type="KEGG" id="aia:AWH56_015895"/>
<dbReference type="Proteomes" id="UP000180175">
    <property type="component" value="Chromosome"/>
</dbReference>
<keyword evidence="1" id="KW-0328">Glycosyltransferase</keyword>
<organism evidence="1 2">
    <name type="scientific">Anaerobacillus isosaccharinicus</name>
    <dbReference type="NCBI Taxonomy" id="1532552"/>
    <lineage>
        <taxon>Bacteria</taxon>
        <taxon>Bacillati</taxon>
        <taxon>Bacillota</taxon>
        <taxon>Bacilli</taxon>
        <taxon>Bacillales</taxon>
        <taxon>Bacillaceae</taxon>
        <taxon>Anaerobacillus</taxon>
    </lineage>
</organism>
<accession>A0A7S7LCR6</accession>
<name>A0A7S7LCR6_9BACI</name>
<dbReference type="Pfam" id="PF13524">
    <property type="entry name" value="Glyco_trans_1_2"/>
    <property type="match status" value="1"/>
</dbReference>
<dbReference type="GO" id="GO:0016740">
    <property type="term" value="F:transferase activity"/>
    <property type="evidence" value="ECO:0007669"/>
    <property type="project" value="UniProtKB-KW"/>
</dbReference>
<evidence type="ECO:0000313" key="2">
    <source>
        <dbReference type="Proteomes" id="UP000180175"/>
    </source>
</evidence>
<gene>
    <name evidence="1" type="ORF">AWH56_015895</name>
</gene>